<dbReference type="GO" id="GO:0000978">
    <property type="term" value="F:RNA polymerase II cis-regulatory region sequence-specific DNA binding"/>
    <property type="evidence" value="ECO:0007669"/>
    <property type="project" value="TreeGrafter"/>
</dbReference>
<reference evidence="8" key="1">
    <citation type="journal article" date="2021" name="Genome Biol. Evol.">
        <title>A High-Quality Reference Genome for a Parasitic Bivalve with Doubly Uniparental Inheritance (Bivalvia: Unionida).</title>
        <authorList>
            <person name="Smith C.H."/>
        </authorList>
    </citation>
    <scope>NUCLEOTIDE SEQUENCE</scope>
    <source>
        <strain evidence="8">CHS0354</strain>
    </source>
</reference>
<dbReference type="AlphaFoldDB" id="A0AAE0T7Z6"/>
<keyword evidence="9" id="KW-1185">Reference proteome</keyword>
<dbReference type="InterPro" id="IPR045314">
    <property type="entry name" value="bZIP_plant_GBF1"/>
</dbReference>
<keyword evidence="6" id="KW-0175">Coiled coil</keyword>
<organism evidence="8 9">
    <name type="scientific">Potamilus streckersoni</name>
    <dbReference type="NCBI Taxonomy" id="2493646"/>
    <lineage>
        <taxon>Eukaryota</taxon>
        <taxon>Metazoa</taxon>
        <taxon>Spiralia</taxon>
        <taxon>Lophotrochozoa</taxon>
        <taxon>Mollusca</taxon>
        <taxon>Bivalvia</taxon>
        <taxon>Autobranchia</taxon>
        <taxon>Heteroconchia</taxon>
        <taxon>Palaeoheterodonta</taxon>
        <taxon>Unionida</taxon>
        <taxon>Unionoidea</taxon>
        <taxon>Unionidae</taxon>
        <taxon>Ambleminae</taxon>
        <taxon>Lampsilini</taxon>
        <taxon>Potamilus</taxon>
    </lineage>
</organism>
<comment type="caution">
    <text evidence="8">The sequence shown here is derived from an EMBL/GenBank/DDBJ whole genome shotgun (WGS) entry which is preliminary data.</text>
</comment>
<dbReference type="InterPro" id="IPR046347">
    <property type="entry name" value="bZIP_sf"/>
</dbReference>
<reference evidence="8" key="3">
    <citation type="submission" date="2023-05" db="EMBL/GenBank/DDBJ databases">
        <authorList>
            <person name="Smith C.H."/>
        </authorList>
    </citation>
    <scope>NUCLEOTIDE SEQUENCE</scope>
    <source>
        <strain evidence="8">CHS0354</strain>
        <tissue evidence="8">Mantle</tissue>
    </source>
</reference>
<evidence type="ECO:0000256" key="6">
    <source>
        <dbReference type="SAM" id="Coils"/>
    </source>
</evidence>
<dbReference type="PANTHER" id="PTHR23351:SF24">
    <property type="entry name" value="ACTIVATING TRANSCRIPTION FACTOR 3-RELATED"/>
    <property type="match status" value="1"/>
</dbReference>
<dbReference type="Gene3D" id="1.20.5.170">
    <property type="match status" value="1"/>
</dbReference>
<dbReference type="PRINTS" id="PR00042">
    <property type="entry name" value="LEUZIPPRFOS"/>
</dbReference>
<dbReference type="InterPro" id="IPR004827">
    <property type="entry name" value="bZIP"/>
</dbReference>
<dbReference type="EMBL" id="JAEAOA010000514">
    <property type="protein sequence ID" value="KAK3605436.1"/>
    <property type="molecule type" value="Genomic_DNA"/>
</dbReference>
<evidence type="ECO:0000256" key="3">
    <source>
        <dbReference type="ARBA" id="ARBA00023125"/>
    </source>
</evidence>
<dbReference type="PROSITE" id="PS00036">
    <property type="entry name" value="BZIP_BASIC"/>
    <property type="match status" value="1"/>
</dbReference>
<dbReference type="PROSITE" id="PS50217">
    <property type="entry name" value="BZIP"/>
    <property type="match status" value="1"/>
</dbReference>
<evidence type="ECO:0000256" key="4">
    <source>
        <dbReference type="ARBA" id="ARBA00023163"/>
    </source>
</evidence>
<dbReference type="Proteomes" id="UP001195483">
    <property type="component" value="Unassembled WGS sequence"/>
</dbReference>
<keyword evidence="4" id="KW-0804">Transcription</keyword>
<dbReference type="SMART" id="SM00338">
    <property type="entry name" value="BRLZ"/>
    <property type="match status" value="1"/>
</dbReference>
<feature type="coiled-coil region" evidence="6">
    <location>
        <begin position="105"/>
        <end position="139"/>
    </location>
</feature>
<evidence type="ECO:0000256" key="2">
    <source>
        <dbReference type="ARBA" id="ARBA00023015"/>
    </source>
</evidence>
<name>A0AAE0T7Z6_9BIVA</name>
<keyword evidence="5" id="KW-0539">Nucleus</keyword>
<evidence type="ECO:0000256" key="1">
    <source>
        <dbReference type="ARBA" id="ARBA00004123"/>
    </source>
</evidence>
<dbReference type="CDD" id="cd14702">
    <property type="entry name" value="bZIP_plant_GBF1"/>
    <property type="match status" value="1"/>
</dbReference>
<reference evidence="8" key="2">
    <citation type="journal article" date="2021" name="Genome Biol. Evol.">
        <title>Developing a high-quality reference genome for a parasitic bivalve with doubly uniparental inheritance (Bivalvia: Unionida).</title>
        <authorList>
            <person name="Smith C.H."/>
        </authorList>
    </citation>
    <scope>NUCLEOTIDE SEQUENCE</scope>
    <source>
        <strain evidence="8">CHS0354</strain>
        <tissue evidence="8">Mantle</tissue>
    </source>
</reference>
<proteinExistence type="predicted"/>
<dbReference type="GO" id="GO:0000981">
    <property type="term" value="F:DNA-binding transcription factor activity, RNA polymerase II-specific"/>
    <property type="evidence" value="ECO:0007669"/>
    <property type="project" value="TreeGrafter"/>
</dbReference>
<protein>
    <recommendedName>
        <fullName evidence="7">BZIP domain-containing protein</fullName>
    </recommendedName>
</protein>
<sequence>MKDIQTNFEGIWPTSLEFNETDLIEIKDETVRQAALQYQQTGSLLPIVKMELKCKILQNRLSRGEGEIEIDFTSRESGQFQLSPEEIERINKRRESNRLSARKSRMKKKSAVGKLKKEVAELEAKNSSLRQELIHLRQEKSRLLTFYSSCYKQQIEFSNFSDTSISASVNSALRTIIGVDAESEFRMFLTTPA</sequence>
<evidence type="ECO:0000313" key="8">
    <source>
        <dbReference type="EMBL" id="KAK3605436.1"/>
    </source>
</evidence>
<keyword evidence="3" id="KW-0238">DNA-binding</keyword>
<evidence type="ECO:0000256" key="5">
    <source>
        <dbReference type="ARBA" id="ARBA00023242"/>
    </source>
</evidence>
<evidence type="ECO:0000313" key="9">
    <source>
        <dbReference type="Proteomes" id="UP001195483"/>
    </source>
</evidence>
<comment type="subcellular location">
    <subcellularLocation>
        <location evidence="1">Nucleus</location>
    </subcellularLocation>
</comment>
<keyword evidence="2" id="KW-0805">Transcription regulation</keyword>
<dbReference type="InterPro" id="IPR000837">
    <property type="entry name" value="AP-1"/>
</dbReference>
<gene>
    <name evidence="8" type="ORF">CHS0354_007518</name>
</gene>
<dbReference type="GO" id="GO:0005634">
    <property type="term" value="C:nucleus"/>
    <property type="evidence" value="ECO:0007669"/>
    <property type="project" value="UniProtKB-SubCell"/>
</dbReference>
<dbReference type="Pfam" id="PF07716">
    <property type="entry name" value="bZIP_2"/>
    <property type="match status" value="1"/>
</dbReference>
<dbReference type="SUPFAM" id="SSF57959">
    <property type="entry name" value="Leucine zipper domain"/>
    <property type="match status" value="1"/>
</dbReference>
<accession>A0AAE0T7Z6</accession>
<dbReference type="PANTHER" id="PTHR23351">
    <property type="entry name" value="FOS TRANSCRIPTION FACTOR-RELATED"/>
    <property type="match status" value="1"/>
</dbReference>
<evidence type="ECO:0000259" key="7">
    <source>
        <dbReference type="PROSITE" id="PS50217"/>
    </source>
</evidence>
<feature type="domain" description="BZIP" evidence="7">
    <location>
        <begin position="87"/>
        <end position="143"/>
    </location>
</feature>